<dbReference type="GO" id="GO:0003677">
    <property type="term" value="F:DNA binding"/>
    <property type="evidence" value="ECO:0007669"/>
    <property type="project" value="InterPro"/>
</dbReference>
<dbReference type="Gene3D" id="1.10.10.650">
    <property type="entry name" value="RuvA domain 2-like"/>
    <property type="match status" value="1"/>
</dbReference>
<dbReference type="OrthoDB" id="995477at2759"/>
<dbReference type="InterPro" id="IPR023323">
    <property type="entry name" value="Tex-like_dom_sf"/>
</dbReference>
<name>A0A9N9H715_9GLOM</name>
<protein>
    <submittedName>
        <fullName evidence="2">2734_t:CDS:1</fullName>
    </submittedName>
</protein>
<comment type="caution">
    <text evidence="2">The sequence shown here is derived from an EMBL/GenBank/DDBJ whole genome shotgun (WGS) entry which is preliminary data.</text>
</comment>
<dbReference type="Pfam" id="PF14641">
    <property type="entry name" value="HTH_44"/>
    <property type="match status" value="1"/>
</dbReference>
<keyword evidence="3" id="KW-1185">Reference proteome</keyword>
<accession>A0A9N9H715</accession>
<dbReference type="Proteomes" id="UP000789342">
    <property type="component" value="Unassembled WGS sequence"/>
</dbReference>
<feature type="non-terminal residue" evidence="2">
    <location>
        <position position="556"/>
    </location>
</feature>
<dbReference type="Gene3D" id="1.10.3500.10">
    <property type="entry name" value="Tex N-terminal region-like"/>
    <property type="match status" value="1"/>
</dbReference>
<dbReference type="SUPFAM" id="SSF158832">
    <property type="entry name" value="Tex N-terminal region-like"/>
    <property type="match status" value="1"/>
</dbReference>
<dbReference type="PANTHER" id="PTHR10145">
    <property type="entry name" value="TRANSCRIPTION ELONGATION FACTOR SPT6"/>
    <property type="match status" value="1"/>
</dbReference>
<dbReference type="GO" id="GO:0042393">
    <property type="term" value="F:histone binding"/>
    <property type="evidence" value="ECO:0007669"/>
    <property type="project" value="TreeGrafter"/>
</dbReference>
<gene>
    <name evidence="2" type="ORF">AMORRO_LOCUS10287</name>
</gene>
<dbReference type="GO" id="GO:0034728">
    <property type="term" value="P:nucleosome organization"/>
    <property type="evidence" value="ECO:0007669"/>
    <property type="project" value="TreeGrafter"/>
</dbReference>
<dbReference type="InterPro" id="IPR023319">
    <property type="entry name" value="Tex-like_HTH_dom_sf"/>
</dbReference>
<evidence type="ECO:0000313" key="3">
    <source>
        <dbReference type="Proteomes" id="UP000789342"/>
    </source>
</evidence>
<dbReference type="InterPro" id="IPR028088">
    <property type="entry name" value="Spt6_HTH_DNA-bd_dom"/>
</dbReference>
<proteinExistence type="predicted"/>
<dbReference type="GO" id="GO:0031491">
    <property type="term" value="F:nucleosome binding"/>
    <property type="evidence" value="ECO:0007669"/>
    <property type="project" value="TreeGrafter"/>
</dbReference>
<evidence type="ECO:0000313" key="2">
    <source>
        <dbReference type="EMBL" id="CAG8658255.1"/>
    </source>
</evidence>
<dbReference type="InterPro" id="IPR017072">
    <property type="entry name" value="TF_Spt6"/>
</dbReference>
<organism evidence="2 3">
    <name type="scientific">Acaulospora morrowiae</name>
    <dbReference type="NCBI Taxonomy" id="94023"/>
    <lineage>
        <taxon>Eukaryota</taxon>
        <taxon>Fungi</taxon>
        <taxon>Fungi incertae sedis</taxon>
        <taxon>Mucoromycota</taxon>
        <taxon>Glomeromycotina</taxon>
        <taxon>Glomeromycetes</taxon>
        <taxon>Diversisporales</taxon>
        <taxon>Acaulosporaceae</taxon>
        <taxon>Acaulospora</taxon>
    </lineage>
</organism>
<reference evidence="2" key="1">
    <citation type="submission" date="2021-06" db="EMBL/GenBank/DDBJ databases">
        <authorList>
            <person name="Kallberg Y."/>
            <person name="Tangrot J."/>
            <person name="Rosling A."/>
        </authorList>
    </citation>
    <scope>NUCLEOTIDE SEQUENCE</scope>
    <source>
        <strain evidence="2">CL551</strain>
    </source>
</reference>
<dbReference type="PANTHER" id="PTHR10145:SF6">
    <property type="entry name" value="TRANSCRIPTION ELONGATION FACTOR SPT6"/>
    <property type="match status" value="1"/>
</dbReference>
<evidence type="ECO:0000259" key="1">
    <source>
        <dbReference type="Pfam" id="PF14641"/>
    </source>
</evidence>
<dbReference type="AlphaFoldDB" id="A0A9N9H715"/>
<dbReference type="EMBL" id="CAJVPV010011144">
    <property type="protein sequence ID" value="CAG8658255.1"/>
    <property type="molecule type" value="Genomic_DNA"/>
</dbReference>
<sequence>MYREQRNQRYSSSKVYYSGGEDDKIWIECFHDIDEKYEFAHNYEEPEEFEPAEGIEALLDPSALKQLRLTDADKTIKVKDLPERMLLRPDIVADRKLTDKEIDEAAKIICDNLVEYDGRRKTQQLFVAIKRVLKCLGQEFLEVPYIYAYRRDYIAEFHSDFSVSHEIIDRADLWHVYDLEYQYRLFIEKRESIEEMLSKYQIDDDYVTDVLVSASNLESLSDLHEYIHHRFWKEIAAAKSESSTTRRRLKRTTFYESCFNRGLHKLVECMGVDVEKFGRSFIDERLKYYRPSESRLDSLIEEQFSVNPAEDLADAVKMLSQDIAFNPLFRKYVRQYYLRHSVIVVRSVKSIGETDPCWPFRFLRKHISKFKNSGLFSEIMSAEKRGQVKVTIALEHEEDFMGTFEKHITNNSTELDRSWNKYRVDAVNQAFINMLRPMMELWIKSRLTNDAEQWIMAETMKSLENRLNIRPFRSARMDSDEIPRVAALSWGPGGRRETECVCIDENGKLIEKLGFSDLRNRDIKEFHEFVRFLRENKPRAIVVRCYDGRTKFLLET</sequence>
<dbReference type="GO" id="GO:0140673">
    <property type="term" value="P:transcription elongation-coupled chromatin remodeling"/>
    <property type="evidence" value="ECO:0007669"/>
    <property type="project" value="InterPro"/>
</dbReference>
<dbReference type="GO" id="GO:0008023">
    <property type="term" value="C:transcription elongation factor complex"/>
    <property type="evidence" value="ECO:0007669"/>
    <property type="project" value="TreeGrafter"/>
</dbReference>
<feature type="domain" description="Helix-turn-helix DNA-binding" evidence="1">
    <location>
        <begin position="96"/>
        <end position="205"/>
    </location>
</feature>